<reference evidence="6 7" key="1">
    <citation type="submission" date="2020-01" db="EMBL/GenBank/DDBJ databases">
        <title>Whole genome and functional gene identification of agarase of Vibrio HN897.</title>
        <authorList>
            <person name="Liu Y."/>
            <person name="Zhao Z."/>
        </authorList>
    </citation>
    <scope>NUCLEOTIDE SEQUENCE [LARGE SCALE GENOMIC DNA]</scope>
    <source>
        <strain evidence="6 7">HN897</strain>
    </source>
</reference>
<keyword evidence="7" id="KW-1185">Reference proteome</keyword>
<dbReference type="PROSITE" id="PS51635">
    <property type="entry name" value="PNPLA"/>
    <property type="match status" value="1"/>
</dbReference>
<dbReference type="GO" id="GO:0016042">
    <property type="term" value="P:lipid catabolic process"/>
    <property type="evidence" value="ECO:0007669"/>
    <property type="project" value="UniProtKB-UniRule"/>
</dbReference>
<proteinExistence type="predicted"/>
<dbReference type="InterPro" id="IPR016035">
    <property type="entry name" value="Acyl_Trfase/lysoPLipase"/>
</dbReference>
<accession>A0A7Z2YEY7</accession>
<feature type="active site" description="Nucleophile" evidence="4">
    <location>
        <position position="114"/>
    </location>
</feature>
<dbReference type="RefSeq" id="WP_164649853.1">
    <property type="nucleotide sequence ID" value="NZ_CP047476.1"/>
</dbReference>
<evidence type="ECO:0000256" key="4">
    <source>
        <dbReference type="PROSITE-ProRule" id="PRU01161"/>
    </source>
</evidence>
<dbReference type="Gene3D" id="3.40.1090.10">
    <property type="entry name" value="Cytosolic phospholipase A2 catalytic domain"/>
    <property type="match status" value="1"/>
</dbReference>
<feature type="short sequence motif" description="GXGXXG" evidence="4">
    <location>
        <begin position="83"/>
        <end position="88"/>
    </location>
</feature>
<keyword evidence="3 4" id="KW-0443">Lipid metabolism</keyword>
<feature type="active site" description="Proton acceptor" evidence="4">
    <location>
        <position position="258"/>
    </location>
</feature>
<organism evidence="6 7">
    <name type="scientific">Vibrio astriarenae</name>
    <dbReference type="NCBI Taxonomy" id="1481923"/>
    <lineage>
        <taxon>Bacteria</taxon>
        <taxon>Pseudomonadati</taxon>
        <taxon>Pseudomonadota</taxon>
        <taxon>Gammaproteobacteria</taxon>
        <taxon>Vibrionales</taxon>
        <taxon>Vibrionaceae</taxon>
        <taxon>Vibrio</taxon>
    </lineage>
</organism>
<evidence type="ECO:0000256" key="1">
    <source>
        <dbReference type="ARBA" id="ARBA00022801"/>
    </source>
</evidence>
<feature type="short sequence motif" description="DGA/G" evidence="4">
    <location>
        <begin position="258"/>
        <end position="260"/>
    </location>
</feature>
<evidence type="ECO:0000259" key="5">
    <source>
        <dbReference type="PROSITE" id="PS51635"/>
    </source>
</evidence>
<name>A0A7Z2YEY7_9VIBR</name>
<feature type="domain" description="PNPLA" evidence="5">
    <location>
        <begin position="79"/>
        <end position="271"/>
    </location>
</feature>
<dbReference type="InterPro" id="IPR050301">
    <property type="entry name" value="NTE"/>
</dbReference>
<dbReference type="Proteomes" id="UP000464262">
    <property type="component" value="Chromosome 2"/>
</dbReference>
<gene>
    <name evidence="6" type="ORF">GT360_15415</name>
</gene>
<protein>
    <recommendedName>
        <fullName evidence="5">PNPLA domain-containing protein</fullName>
    </recommendedName>
</protein>
<keyword evidence="1 4" id="KW-0378">Hydrolase</keyword>
<dbReference type="GO" id="GO:0016787">
    <property type="term" value="F:hydrolase activity"/>
    <property type="evidence" value="ECO:0007669"/>
    <property type="project" value="UniProtKB-UniRule"/>
</dbReference>
<evidence type="ECO:0000313" key="7">
    <source>
        <dbReference type="Proteomes" id="UP000464262"/>
    </source>
</evidence>
<dbReference type="InterPro" id="IPR002641">
    <property type="entry name" value="PNPLA_dom"/>
</dbReference>
<dbReference type="KEGG" id="vas:GT360_15415"/>
<dbReference type="EMBL" id="CP047476">
    <property type="protein sequence ID" value="QIA64953.1"/>
    <property type="molecule type" value="Genomic_DNA"/>
</dbReference>
<sequence length="441" mass="49370">MTCGLALMITACSSTPERNAAPANMVATQGVLTDPAIRIWGDVPYSIEQAIINESNRRDFFDLSLIVDEGGKRKPQHHLTISGGGANGAYGAGILNALSDSGERPEYRLVTGISTGAILGLYAFLGEEYDYKIKELYTELSDEDLYDTRYIWQLFNSSSILNTELFSERVRNEVNRELLDKVKHEYLRGRTFLVKTTNLDSQRPVIWNMGAIAMHDSEEAEQLFENVIIASASIPGVFEPVQIPVYDGDQIYDEMHVDGGVISQVFFVPEGVDIGSYSAIEDRLLFKAGLTELDERTNHIWLINNGRSAATWRATDPSLMAIMVRSIATMIKFQSRSNLALIYQQSQEAGASFNLSFIHNDVPDPASDAPFNREYMRSMYCYGYVQGRDPEHWSHTPPDYEKLQNLHSEIDEDANIDTFDWDGVAVGLNAKIKECLMGLTD</sequence>
<feature type="short sequence motif" description="GXSXG" evidence="4">
    <location>
        <begin position="112"/>
        <end position="116"/>
    </location>
</feature>
<dbReference type="AlphaFoldDB" id="A0A7Z2YEY7"/>
<evidence type="ECO:0000313" key="6">
    <source>
        <dbReference type="EMBL" id="QIA64953.1"/>
    </source>
</evidence>
<evidence type="ECO:0000256" key="3">
    <source>
        <dbReference type="ARBA" id="ARBA00023098"/>
    </source>
</evidence>
<keyword evidence="2 4" id="KW-0442">Lipid degradation</keyword>
<dbReference type="PANTHER" id="PTHR14226:SF74">
    <property type="entry name" value="BLR4684 PROTEIN"/>
    <property type="match status" value="1"/>
</dbReference>
<dbReference type="Pfam" id="PF01734">
    <property type="entry name" value="Patatin"/>
    <property type="match status" value="1"/>
</dbReference>
<evidence type="ECO:0000256" key="2">
    <source>
        <dbReference type="ARBA" id="ARBA00022963"/>
    </source>
</evidence>
<dbReference type="PANTHER" id="PTHR14226">
    <property type="entry name" value="NEUROPATHY TARGET ESTERASE/SWISS CHEESE D.MELANOGASTER"/>
    <property type="match status" value="1"/>
</dbReference>
<dbReference type="SUPFAM" id="SSF52151">
    <property type="entry name" value="FabD/lysophospholipase-like"/>
    <property type="match status" value="1"/>
</dbReference>